<proteinExistence type="predicted"/>
<dbReference type="EMBL" id="VSSQ01002520">
    <property type="protein sequence ID" value="MPM15912.1"/>
    <property type="molecule type" value="Genomic_DNA"/>
</dbReference>
<sequence length="139" mass="15958">MEQKDYILREISKIGQIINAIRQLLFGGSDLLAITLESQIEEAKGMLLSEMNFDLDKFLELEKEESEKYLHSHKGFNVENIEALADCLAQIGFNGRFDNSQIYLEKSLQLYELCDDQSKTFSVEREQAKNCLRGKVSNT</sequence>
<evidence type="ECO:0000313" key="1">
    <source>
        <dbReference type="EMBL" id="MPM15912.1"/>
    </source>
</evidence>
<gene>
    <name evidence="1" type="ORF">SDC9_62286</name>
</gene>
<name>A0A644XI81_9ZZZZ</name>
<accession>A0A644XI81</accession>
<reference evidence="1" key="1">
    <citation type="submission" date="2019-08" db="EMBL/GenBank/DDBJ databases">
        <authorList>
            <person name="Kucharzyk K."/>
            <person name="Murdoch R.W."/>
            <person name="Higgins S."/>
            <person name="Loffler F."/>
        </authorList>
    </citation>
    <scope>NUCLEOTIDE SEQUENCE</scope>
</reference>
<evidence type="ECO:0008006" key="2">
    <source>
        <dbReference type="Google" id="ProtNLM"/>
    </source>
</evidence>
<protein>
    <recommendedName>
        <fullName evidence="2">Tetratricopeptide repeat protein</fullName>
    </recommendedName>
</protein>
<comment type="caution">
    <text evidence="1">The sequence shown here is derived from an EMBL/GenBank/DDBJ whole genome shotgun (WGS) entry which is preliminary data.</text>
</comment>
<dbReference type="AlphaFoldDB" id="A0A644XI81"/>
<organism evidence="1">
    <name type="scientific">bioreactor metagenome</name>
    <dbReference type="NCBI Taxonomy" id="1076179"/>
    <lineage>
        <taxon>unclassified sequences</taxon>
        <taxon>metagenomes</taxon>
        <taxon>ecological metagenomes</taxon>
    </lineage>
</organism>